<dbReference type="InterPro" id="IPR011577">
    <property type="entry name" value="Cyt_b561_bac/Ni-Hgenase"/>
</dbReference>
<evidence type="ECO:0000259" key="14">
    <source>
        <dbReference type="Pfam" id="PF01292"/>
    </source>
</evidence>
<feature type="domain" description="Cytochrome b561 bacterial/Ni-hydrogenase" evidence="14">
    <location>
        <begin position="12"/>
        <end position="179"/>
    </location>
</feature>
<accession>A0A1M7ZP51</accession>
<evidence type="ECO:0000256" key="12">
    <source>
        <dbReference type="ARBA" id="ARBA00037975"/>
    </source>
</evidence>
<reference evidence="15 16" key="1">
    <citation type="submission" date="2016-12" db="EMBL/GenBank/DDBJ databases">
        <authorList>
            <person name="Song W.-J."/>
            <person name="Kurnit D.M."/>
        </authorList>
    </citation>
    <scope>NUCLEOTIDE SEQUENCE [LARGE SCALE GENOMIC DNA]</scope>
    <source>
        <strain evidence="15 16">DSM 19599</strain>
    </source>
</reference>
<evidence type="ECO:0000256" key="6">
    <source>
        <dbReference type="ARBA" id="ARBA00022692"/>
    </source>
</evidence>
<dbReference type="SUPFAM" id="SSF81342">
    <property type="entry name" value="Transmembrane di-heme cytochromes"/>
    <property type="match status" value="1"/>
</dbReference>
<keyword evidence="8" id="KW-0249">Electron transport</keyword>
<evidence type="ECO:0000256" key="2">
    <source>
        <dbReference type="ARBA" id="ARBA00004651"/>
    </source>
</evidence>
<dbReference type="OrthoDB" id="1247465at2"/>
<dbReference type="EMBL" id="FRXO01000006">
    <property type="protein sequence ID" value="SHO66446.1"/>
    <property type="molecule type" value="Genomic_DNA"/>
</dbReference>
<name>A0A1M7ZP51_9HYPH</name>
<sequence>MTMIEQTPTPPRFPVLSRVLHWLMAVIIIAMLFIGIGMVASVADYHWLLSVHRPLGIAILVLAAVRLANRRLNPPPPLPGDMPALLRFAAHSSHILLYGLMFAVPLVGWGMLSAARYPVVMYGAFVLPPILPQNDMLFAWLRTGHTVLAAVLFLTLLAHIGAALLHGLVFRDGVFASMAPVPLASHTARRSKAGPAQG</sequence>
<keyword evidence="6 13" id="KW-0812">Transmembrane</keyword>
<proteinExistence type="inferred from homology"/>
<feature type="transmembrane region" description="Helical" evidence="13">
    <location>
        <begin position="47"/>
        <end position="68"/>
    </location>
</feature>
<evidence type="ECO:0000256" key="5">
    <source>
        <dbReference type="ARBA" id="ARBA00022617"/>
    </source>
</evidence>
<evidence type="ECO:0000256" key="11">
    <source>
        <dbReference type="ARBA" id="ARBA00023136"/>
    </source>
</evidence>
<keyword evidence="5" id="KW-0349">Heme</keyword>
<comment type="similarity">
    <text evidence="12">Belongs to the cytochrome b561 family.</text>
</comment>
<keyword evidence="7" id="KW-0479">Metal-binding</keyword>
<keyword evidence="4" id="KW-1003">Cell membrane</keyword>
<dbReference type="Gene3D" id="1.20.950.20">
    <property type="entry name" value="Transmembrane di-heme cytochromes, Chain C"/>
    <property type="match status" value="1"/>
</dbReference>
<dbReference type="AlphaFoldDB" id="A0A1M7ZP51"/>
<dbReference type="GO" id="GO:0009055">
    <property type="term" value="F:electron transfer activity"/>
    <property type="evidence" value="ECO:0007669"/>
    <property type="project" value="InterPro"/>
</dbReference>
<evidence type="ECO:0000256" key="7">
    <source>
        <dbReference type="ARBA" id="ARBA00022723"/>
    </source>
</evidence>
<dbReference type="PANTHER" id="PTHR30529:SF6">
    <property type="entry name" value="BLL0291 PROTEIN"/>
    <property type="match status" value="1"/>
</dbReference>
<dbReference type="GO" id="GO:0046872">
    <property type="term" value="F:metal ion binding"/>
    <property type="evidence" value="ECO:0007669"/>
    <property type="project" value="UniProtKB-KW"/>
</dbReference>
<keyword evidence="16" id="KW-1185">Reference proteome</keyword>
<dbReference type="InterPro" id="IPR052168">
    <property type="entry name" value="Cytochrome_b561_oxidase"/>
</dbReference>
<organism evidence="15 16">
    <name type="scientific">Pseudoxanthobacter soli DSM 19599</name>
    <dbReference type="NCBI Taxonomy" id="1123029"/>
    <lineage>
        <taxon>Bacteria</taxon>
        <taxon>Pseudomonadati</taxon>
        <taxon>Pseudomonadota</taxon>
        <taxon>Alphaproteobacteria</taxon>
        <taxon>Hyphomicrobiales</taxon>
        <taxon>Segnochrobactraceae</taxon>
        <taxon>Pseudoxanthobacter</taxon>
    </lineage>
</organism>
<protein>
    <submittedName>
        <fullName evidence="15">Cytochrome b561</fullName>
    </submittedName>
</protein>
<dbReference type="GO" id="GO:0020037">
    <property type="term" value="F:heme binding"/>
    <property type="evidence" value="ECO:0007669"/>
    <property type="project" value="TreeGrafter"/>
</dbReference>
<keyword evidence="3" id="KW-0813">Transport</keyword>
<evidence type="ECO:0000256" key="10">
    <source>
        <dbReference type="ARBA" id="ARBA00023004"/>
    </source>
</evidence>
<dbReference type="GO" id="GO:0022904">
    <property type="term" value="P:respiratory electron transport chain"/>
    <property type="evidence" value="ECO:0007669"/>
    <property type="project" value="InterPro"/>
</dbReference>
<dbReference type="GO" id="GO:0005886">
    <property type="term" value="C:plasma membrane"/>
    <property type="evidence" value="ECO:0007669"/>
    <property type="project" value="UniProtKB-SubCell"/>
</dbReference>
<feature type="transmembrane region" description="Helical" evidence="13">
    <location>
        <begin position="119"/>
        <end position="141"/>
    </location>
</feature>
<dbReference type="STRING" id="1123029.SAMN02745172_03105"/>
<evidence type="ECO:0000256" key="3">
    <source>
        <dbReference type="ARBA" id="ARBA00022448"/>
    </source>
</evidence>
<evidence type="ECO:0000256" key="13">
    <source>
        <dbReference type="SAM" id="Phobius"/>
    </source>
</evidence>
<keyword evidence="9 13" id="KW-1133">Transmembrane helix</keyword>
<evidence type="ECO:0000313" key="15">
    <source>
        <dbReference type="EMBL" id="SHO66446.1"/>
    </source>
</evidence>
<evidence type="ECO:0000256" key="9">
    <source>
        <dbReference type="ARBA" id="ARBA00022989"/>
    </source>
</evidence>
<dbReference type="PANTHER" id="PTHR30529">
    <property type="entry name" value="CYTOCHROME B561"/>
    <property type="match status" value="1"/>
</dbReference>
<gene>
    <name evidence="15" type="ORF">SAMN02745172_03105</name>
</gene>
<keyword evidence="10" id="KW-0408">Iron</keyword>
<comment type="cofactor">
    <cofactor evidence="1">
        <name>heme b</name>
        <dbReference type="ChEBI" id="CHEBI:60344"/>
    </cofactor>
</comment>
<feature type="transmembrane region" description="Helical" evidence="13">
    <location>
        <begin position="147"/>
        <end position="170"/>
    </location>
</feature>
<evidence type="ECO:0000256" key="4">
    <source>
        <dbReference type="ARBA" id="ARBA00022475"/>
    </source>
</evidence>
<comment type="subcellular location">
    <subcellularLocation>
        <location evidence="2">Cell membrane</location>
        <topology evidence="2">Multi-pass membrane protein</topology>
    </subcellularLocation>
</comment>
<keyword evidence="11 13" id="KW-0472">Membrane</keyword>
<dbReference type="RefSeq" id="WP_073630300.1">
    <property type="nucleotide sequence ID" value="NZ_FRXO01000006.1"/>
</dbReference>
<dbReference type="Proteomes" id="UP000186406">
    <property type="component" value="Unassembled WGS sequence"/>
</dbReference>
<dbReference type="InterPro" id="IPR016174">
    <property type="entry name" value="Di-haem_cyt_TM"/>
</dbReference>
<evidence type="ECO:0000256" key="1">
    <source>
        <dbReference type="ARBA" id="ARBA00001970"/>
    </source>
</evidence>
<dbReference type="Pfam" id="PF01292">
    <property type="entry name" value="Ni_hydr_CYTB"/>
    <property type="match status" value="1"/>
</dbReference>
<evidence type="ECO:0000313" key="16">
    <source>
        <dbReference type="Proteomes" id="UP000186406"/>
    </source>
</evidence>
<feature type="transmembrane region" description="Helical" evidence="13">
    <location>
        <begin position="20"/>
        <end position="40"/>
    </location>
</feature>
<feature type="transmembrane region" description="Helical" evidence="13">
    <location>
        <begin position="88"/>
        <end position="112"/>
    </location>
</feature>
<evidence type="ECO:0000256" key="8">
    <source>
        <dbReference type="ARBA" id="ARBA00022982"/>
    </source>
</evidence>